<dbReference type="eggNOG" id="KOG1176">
    <property type="taxonomic scope" value="Eukaryota"/>
</dbReference>
<evidence type="ECO:0000313" key="6">
    <source>
        <dbReference type="Proteomes" id="UP000001745"/>
    </source>
</evidence>
<dbReference type="Gene3D" id="3.40.50.720">
    <property type="entry name" value="NAD(P)-binding Rossmann-like Domain"/>
    <property type="match status" value="1"/>
</dbReference>
<dbReference type="RefSeq" id="XP_002486857.1">
    <property type="nucleotide sequence ID" value="XM_002486812.1"/>
</dbReference>
<dbReference type="PANTHER" id="PTHR43439">
    <property type="entry name" value="PHENYLACETATE-COENZYME A LIGASE"/>
    <property type="match status" value="1"/>
</dbReference>
<dbReference type="InterPro" id="IPR000873">
    <property type="entry name" value="AMP-dep_synth/lig_dom"/>
</dbReference>
<keyword evidence="1" id="KW-0596">Phosphopantetheine</keyword>
<dbReference type="Pfam" id="PF00501">
    <property type="entry name" value="AMP-binding"/>
    <property type="match status" value="1"/>
</dbReference>
<dbReference type="PROSITE" id="PS00455">
    <property type="entry name" value="AMP_BINDING"/>
    <property type="match status" value="1"/>
</dbReference>
<name>B8MPT8_TALSN</name>
<dbReference type="SUPFAM" id="SSF51735">
    <property type="entry name" value="NAD(P)-binding Rossmann-fold domains"/>
    <property type="match status" value="1"/>
</dbReference>
<dbReference type="InterPro" id="IPR036291">
    <property type="entry name" value="NAD(P)-bd_dom_sf"/>
</dbReference>
<dbReference type="PANTHER" id="PTHR43439:SF2">
    <property type="entry name" value="ENZYME, PUTATIVE (JCVI)-RELATED"/>
    <property type="match status" value="1"/>
</dbReference>
<evidence type="ECO:0000313" key="5">
    <source>
        <dbReference type="EMBL" id="EED12746.1"/>
    </source>
</evidence>
<dbReference type="EMBL" id="EQ962659">
    <property type="protein sequence ID" value="EED12746.1"/>
    <property type="molecule type" value="Genomic_DNA"/>
</dbReference>
<dbReference type="PhylomeDB" id="B8MPT8"/>
<dbReference type="InterPro" id="IPR020845">
    <property type="entry name" value="AMP-binding_CS"/>
</dbReference>
<dbReference type="OrthoDB" id="329835at2759"/>
<proteinExistence type="predicted"/>
<keyword evidence="6" id="KW-1185">Reference proteome</keyword>
<dbReference type="InParanoid" id="B8MPT8"/>
<sequence length="1089" mass="121910">MPSETSGVQNPIQKHVFRRPLFQVSREFPTSQTQLKTLPDLIDFNYEHNAERLFAIQEMRSAGKPPFSTSITFKDLKKAVIACTDLLNNSHRDAEEKIISTGPELQSQKKPVALFMESDVTLFVYLAALLYLDVPVMLLSIRLGPIAIRHLLKSTAVRAIIVSSNTKDSLTRSLPTDEEIEIQIATPYQDLLDTADGKAIDSFKGPLHTQDQLGAIILHSSGTTGLPKPIPLSHRYMLAYAACHLLEPKQCENRLNVSTLPLYHGFGFLAPCISLSTGLTCCFPSSGVIPSATSVVEFIKYCKASSLMTVPTILEEIVADKDYLESLKGLDFVAVGGGAIKQVTGEILVSNGAKLLNHYGATELGPIAPIFCPEDDYDWKYLRLRNDMEFELREVSQNGNSGQTLYQLVGYPFGQNECFVVQDFLERRPGTEKLEVRILGRGDDTIVLSIGEKVLPSRLEDSLLACGLAKAVVMFGQYRSEVGVIVDPLNSIEENDRSAFIDAIWGFIQQTNPLLDRHARVSSKSMIIIKPSNKEFPRSDKGSIMRKQTFELFEKEISDAYATTETSTERRILSTERTRLHLDLRKLIQECVQDRIPDVSEWADDDDLYTKGMDSLETTRLARILNCVSNQYAFPGIGNGAVKPGLIYQHPTIRALADVLLSGVNSDRMDEENRVIDLMNELRSQFSPFADVESKRHTRWTILLTGSTGHLGTYLLQQLLRHPQVDKIICLIRSRQVNLSSTSSTVTAKELHARQLEANLKRGISLDKNSWNKIQFLPANNMDEENLGLTQSEYNQVQNTVTHIIHNAWPMDFQQALTSFKSQIKALRNLIDFAADCHNAQKLSSFTNTRLLFVSSIAVCAQYSLQKTVPEAPISDPNIPASFGYPQAKWVCENILADAVECYKDSVKPIILRLGQVVGSTDTGVWNPNEHFPAILKASQSVGTLPDLTGTYSWIPVDVAAKSLLEILFSDQVSMDSKIVYHVENPIRQPWKSLLPALAVKLNLKNRTPLPFDVWLDKISEAQNNAEEMESLRHLKQFIQSDFRKLSGELILDTTRARQISRSLRTTNGITLDLLDKYIAYWRKCGQLS</sequence>
<evidence type="ECO:0000256" key="1">
    <source>
        <dbReference type="ARBA" id="ARBA00022450"/>
    </source>
</evidence>
<dbReference type="OMA" id="FPRSDKG"/>
<keyword evidence="2" id="KW-0597">Phosphoprotein</keyword>
<dbReference type="eggNOG" id="KOG1178">
    <property type="taxonomic scope" value="Eukaryota"/>
</dbReference>
<dbReference type="SUPFAM" id="SSF56801">
    <property type="entry name" value="Acetyl-CoA synthetase-like"/>
    <property type="match status" value="1"/>
</dbReference>
<dbReference type="InterPro" id="IPR051414">
    <property type="entry name" value="Adenylate-forming_Reductase"/>
</dbReference>
<dbReference type="AlphaFoldDB" id="B8MPT8"/>
<evidence type="ECO:0000256" key="2">
    <source>
        <dbReference type="ARBA" id="ARBA00022553"/>
    </source>
</evidence>
<organism evidence="5 6">
    <name type="scientific">Talaromyces stipitatus (strain ATCC 10500 / CBS 375.48 / QM 6759 / NRRL 1006)</name>
    <name type="common">Penicillium stipitatum</name>
    <dbReference type="NCBI Taxonomy" id="441959"/>
    <lineage>
        <taxon>Eukaryota</taxon>
        <taxon>Fungi</taxon>
        <taxon>Dikarya</taxon>
        <taxon>Ascomycota</taxon>
        <taxon>Pezizomycotina</taxon>
        <taxon>Eurotiomycetes</taxon>
        <taxon>Eurotiomycetidae</taxon>
        <taxon>Eurotiales</taxon>
        <taxon>Trichocomaceae</taxon>
        <taxon>Talaromyces</taxon>
        <taxon>Talaromyces sect. Talaromyces</taxon>
    </lineage>
</organism>
<accession>B8MPT8</accession>
<dbReference type="GeneID" id="8098216"/>
<dbReference type="VEuPathDB" id="FungiDB:TSTA_052670"/>
<dbReference type="InterPro" id="IPR042099">
    <property type="entry name" value="ANL_N_sf"/>
</dbReference>
<dbReference type="Pfam" id="PF07993">
    <property type="entry name" value="NAD_binding_4"/>
    <property type="match status" value="1"/>
</dbReference>
<dbReference type="STRING" id="441959.B8MPT8"/>
<evidence type="ECO:0000259" key="4">
    <source>
        <dbReference type="Pfam" id="PF07993"/>
    </source>
</evidence>
<protein>
    <submittedName>
        <fullName evidence="5">NRPS-like enzyme, putative</fullName>
    </submittedName>
</protein>
<reference evidence="6" key="1">
    <citation type="journal article" date="2015" name="Genome Announc.">
        <title>Genome sequence of the AIDS-associated pathogen Penicillium marneffei (ATCC18224) and its near taxonomic relative Talaromyces stipitatus (ATCC10500).</title>
        <authorList>
            <person name="Nierman W.C."/>
            <person name="Fedorova-Abrams N.D."/>
            <person name="Andrianopoulos A."/>
        </authorList>
    </citation>
    <scope>NUCLEOTIDE SEQUENCE [LARGE SCALE GENOMIC DNA]</scope>
    <source>
        <strain evidence="6">ATCC 10500 / CBS 375.48 / QM 6759 / NRRL 1006</strain>
    </source>
</reference>
<dbReference type="Proteomes" id="UP000001745">
    <property type="component" value="Unassembled WGS sequence"/>
</dbReference>
<feature type="domain" description="Thioester reductase (TE)" evidence="4">
    <location>
        <begin position="704"/>
        <end position="963"/>
    </location>
</feature>
<dbReference type="HOGENOM" id="CLU_002220_2_1_1"/>
<gene>
    <name evidence="5" type="ORF">TSTA_052670</name>
</gene>
<dbReference type="InterPro" id="IPR013120">
    <property type="entry name" value="FAR_NAD-bd"/>
</dbReference>
<feature type="domain" description="AMP-dependent synthetase/ligase" evidence="3">
    <location>
        <begin position="108"/>
        <end position="381"/>
    </location>
</feature>
<dbReference type="Gene3D" id="3.40.50.12780">
    <property type="entry name" value="N-terminal domain of ligase-like"/>
    <property type="match status" value="1"/>
</dbReference>
<evidence type="ECO:0000259" key="3">
    <source>
        <dbReference type="Pfam" id="PF00501"/>
    </source>
</evidence>
<dbReference type="Pfam" id="PF23562">
    <property type="entry name" value="AMP-binding_C_3"/>
    <property type="match status" value="1"/>
</dbReference>